<evidence type="ECO:0000256" key="1">
    <source>
        <dbReference type="PROSITE-ProRule" id="PRU00023"/>
    </source>
</evidence>
<keyword evidence="1" id="KW-0040">ANK repeat</keyword>
<organism evidence="2 3">
    <name type="scientific">Amycolatopsis australiensis</name>
    <dbReference type="NCBI Taxonomy" id="546364"/>
    <lineage>
        <taxon>Bacteria</taxon>
        <taxon>Bacillati</taxon>
        <taxon>Actinomycetota</taxon>
        <taxon>Actinomycetes</taxon>
        <taxon>Pseudonocardiales</taxon>
        <taxon>Pseudonocardiaceae</taxon>
        <taxon>Amycolatopsis</taxon>
    </lineage>
</organism>
<keyword evidence="3" id="KW-1185">Reference proteome</keyword>
<dbReference type="Pfam" id="PF12796">
    <property type="entry name" value="Ank_2"/>
    <property type="match status" value="1"/>
</dbReference>
<dbReference type="PROSITE" id="PS50297">
    <property type="entry name" value="ANK_REP_REGION"/>
    <property type="match status" value="1"/>
</dbReference>
<dbReference type="RefSeq" id="WP_084742729.1">
    <property type="nucleotide sequence ID" value="NZ_FPJG01000006.1"/>
</dbReference>
<accession>A0A1K1PGQ1</accession>
<dbReference type="AlphaFoldDB" id="A0A1K1PGQ1"/>
<reference evidence="3" key="1">
    <citation type="submission" date="2016-11" db="EMBL/GenBank/DDBJ databases">
        <authorList>
            <person name="Varghese N."/>
            <person name="Submissions S."/>
        </authorList>
    </citation>
    <scope>NUCLEOTIDE SEQUENCE [LARGE SCALE GENOMIC DNA]</scope>
    <source>
        <strain evidence="3">DSM 44671</strain>
    </source>
</reference>
<feature type="repeat" description="ANK" evidence="1">
    <location>
        <begin position="148"/>
        <end position="174"/>
    </location>
</feature>
<dbReference type="SMART" id="SM00248">
    <property type="entry name" value="ANK"/>
    <property type="match status" value="2"/>
</dbReference>
<dbReference type="PROSITE" id="PS50088">
    <property type="entry name" value="ANK_REPEAT"/>
    <property type="match status" value="1"/>
</dbReference>
<evidence type="ECO:0000313" key="3">
    <source>
        <dbReference type="Proteomes" id="UP000182740"/>
    </source>
</evidence>
<protein>
    <submittedName>
        <fullName evidence="2">Uncharacterized protein</fullName>
    </submittedName>
</protein>
<name>A0A1K1PGQ1_9PSEU</name>
<dbReference type="EMBL" id="FPJG01000006">
    <property type="protein sequence ID" value="SFW46621.1"/>
    <property type="molecule type" value="Genomic_DNA"/>
</dbReference>
<gene>
    <name evidence="2" type="ORF">SAMN04489730_0597</name>
</gene>
<dbReference type="STRING" id="546364.SAMN04489730_0597"/>
<dbReference type="SUPFAM" id="SSF48403">
    <property type="entry name" value="Ankyrin repeat"/>
    <property type="match status" value="1"/>
</dbReference>
<dbReference type="InterPro" id="IPR002110">
    <property type="entry name" value="Ankyrin_rpt"/>
</dbReference>
<evidence type="ECO:0000313" key="2">
    <source>
        <dbReference type="EMBL" id="SFW46621.1"/>
    </source>
</evidence>
<dbReference type="InterPro" id="IPR036770">
    <property type="entry name" value="Ankyrin_rpt-contain_sf"/>
</dbReference>
<sequence>MPFEEGETVESLRAMGLSDEAIELRRKHHTPRSMLSPEIRADIERTFARIAELRRKGHIAKPREGDNFVPGYREDTGVILGSKPASPPPPVSLTDDHEWDGATLRTTYHPDELQLRDRIADAARDGHWDRFFELVGPRINRVRPGDAEGLTPLHQAALQGAPAQVVQGLIERGAWRWLETTSGHTAQQLAAERNHAHLAKLLLPRNRRSVTRDVLRGLEEQLHLLIRGRAAELVLKWQLRLPQLAPLTEMTEPKLWFPVPELYGGFSIELHETELQVKSWNRVVEGWARTHRVTRDTIQQL</sequence>
<dbReference type="Gene3D" id="1.25.40.20">
    <property type="entry name" value="Ankyrin repeat-containing domain"/>
    <property type="match status" value="1"/>
</dbReference>
<proteinExistence type="predicted"/>
<dbReference type="Proteomes" id="UP000182740">
    <property type="component" value="Unassembled WGS sequence"/>
</dbReference>
<dbReference type="OrthoDB" id="1551450at2"/>